<sequence length="1272" mass="146491">MNILKGTKIITTCLTNFERRGGGGKSNFYAFHTKLKKKKKKGVTDSTNGTNFLKNLCNKNIINNLDPINLIENLKHVTECSVSEDVIRNYLYRVKLLNEQWSLNKIYFILKTLVKYNLRDVVLMNKLEKTVNELNPLCQANKAQRDPFENVYIVRISYILHAFCHFGYANCEVVKTLVNILSTKLDYIIYYNNYVSPLYKDYALRGDTAASASPISGDKTSNDETGKVSTIVINDMFGMDDEGNPRGNPCSNPHVEWQRREEVFVRNINFNEIYLIVNTMKGSKHTNKVFLNKLKFLFYFNCINLDRGSDSHYKYVTLLFHFFYQPDDVHLLNIMKFFLAKHPDMNNVHDLVLTLVTVYYGGLEKKGNLTSITSSRNVIGKSAVHNEADLNSINGNNLKYAQSDDIISVIEGIPFIHNGRKLKLKAILQHVDQHSSVRSKNFVDLIYGKVLHVLSRKYEEEEFEGEEASHPKLLQNVQVTMKRRPNEASLCRSDKSSELQSLTELVKIRIFTFGDVDSLFYLYLKNKVHLFNIDAVLNIMKSFIFVYQMQNELSKNYHRVHLSGRYTNVVRNNLGSLTCLVIQMVTSISLDKLYSLCSLKDLSMLLYFFYQMGNIFVNQMFEELYLKKLQSYVDSIVITKLKLLLGGGILDGHPQTGVSAAICDKKTEECDVKKGQDSTLHTVHTSGTYSSEKKHMLYNRLNIPNNGKNEREGTDGYFQNVHCPNGECEEHGDQMDTHILLLNMYSKRGQNKNVIHMLLEILNRCKVGRKILPCSIYVNLLNSFAKLRYRNLDMIGTCLEKISEHSGELHFFEYTSLLISLSKLNVFAVNLSTYDGVFFPQDGPPRSCTHQEETNRIFLNEYNGENAKRMGEEKIVQNLNEILKQINECIGNFVAVPNYKMANVIPNMLSSYTILGFDKIDFKNVNKLLECLHGYVFGYFGEGRLTGCRTQPIGDGNRTVGDSQLDEDQPKSNEHSYFHQDILTCMNNPLRKNHYWYFSEKNNIILRRRDTNEALYLPIQCLYQVYIFNVYFVAYLQRLHSSYGCNKVGLEELPIGEALIAQPGGGNSSPGLPHSINLFLKNNPGDRKTESHTPLSERSKHILNNVTFFVKYINNFYKKEKYERYNLCTQFVHRCEDKAASNEQLIDYVKKCRMQINRDLANVHSSSFHREVLSTLLSLGVKNVQCEVPFMDGIYTVDIVINNSVCIEINGSNHYYYDNNLKRSGEKLDALNLIKYYLLSKKYKLILVSYLDWNNLKSAEEKKEYLAKRIHA</sequence>
<dbReference type="PROSITE" id="PS51286">
    <property type="entry name" value="RAP"/>
    <property type="match status" value="1"/>
</dbReference>
<dbReference type="SMART" id="SM00952">
    <property type="entry name" value="RAP"/>
    <property type="match status" value="1"/>
</dbReference>
<accession>A0A1B1E2T4</accession>
<dbReference type="AlphaFoldDB" id="A0A1B1E2T4"/>
<gene>
    <name evidence="2" type="ORF">PCOAH_00033950</name>
</gene>
<dbReference type="OrthoDB" id="385235at2759"/>
<dbReference type="Proteomes" id="UP000092716">
    <property type="component" value="Chromosome 11"/>
</dbReference>
<evidence type="ECO:0000313" key="2">
    <source>
        <dbReference type="EMBL" id="ANQ09237.1"/>
    </source>
</evidence>
<dbReference type="InterPro" id="IPR013584">
    <property type="entry name" value="RAP"/>
</dbReference>
<protein>
    <recommendedName>
        <fullName evidence="1">RAP domain-containing protein</fullName>
    </recommendedName>
</protein>
<dbReference type="VEuPathDB" id="PlasmoDB:PCOAH_00033950"/>
<proteinExistence type="predicted"/>
<evidence type="ECO:0000313" key="3">
    <source>
        <dbReference type="Proteomes" id="UP000092716"/>
    </source>
</evidence>
<evidence type="ECO:0000259" key="1">
    <source>
        <dbReference type="PROSITE" id="PS51286"/>
    </source>
</evidence>
<dbReference type="KEGG" id="pcot:PCOAH_00033950"/>
<keyword evidence="3" id="KW-1185">Reference proteome</keyword>
<dbReference type="Pfam" id="PF08373">
    <property type="entry name" value="RAP"/>
    <property type="match status" value="1"/>
</dbReference>
<organism evidence="2 3">
    <name type="scientific">Plasmodium coatneyi</name>
    <dbReference type="NCBI Taxonomy" id="208452"/>
    <lineage>
        <taxon>Eukaryota</taxon>
        <taxon>Sar</taxon>
        <taxon>Alveolata</taxon>
        <taxon>Apicomplexa</taxon>
        <taxon>Aconoidasida</taxon>
        <taxon>Haemosporida</taxon>
        <taxon>Plasmodiidae</taxon>
        <taxon>Plasmodium</taxon>
    </lineage>
</organism>
<dbReference type="EMBL" id="CP016249">
    <property type="protein sequence ID" value="ANQ09237.1"/>
    <property type="molecule type" value="Genomic_DNA"/>
</dbReference>
<name>A0A1B1E2T4_9APIC</name>
<reference evidence="3" key="1">
    <citation type="submission" date="2016-06" db="EMBL/GenBank/DDBJ databases">
        <title>First high quality genome sequence of Plasmodium coatneyi using continuous long reads from single molecule, real-time sequencing.</title>
        <authorList>
            <person name="Chien J.-T."/>
            <person name="Pakala S.B."/>
            <person name="Geraldo J.A."/>
            <person name="Lapp S.A."/>
            <person name="Barnwell J.W."/>
            <person name="Kissinger J.C."/>
            <person name="Galinski M.R."/>
            <person name="Humphrey J.C."/>
        </authorList>
    </citation>
    <scope>NUCLEOTIDE SEQUENCE [LARGE SCALE GENOMIC DNA]</scope>
    <source>
        <strain evidence="3">Hackeri</strain>
    </source>
</reference>
<dbReference type="RefSeq" id="XP_019915932.1">
    <property type="nucleotide sequence ID" value="XM_020060189.1"/>
</dbReference>
<dbReference type="GeneID" id="30910126"/>
<feature type="domain" description="RAP" evidence="1">
    <location>
        <begin position="1205"/>
        <end position="1268"/>
    </location>
</feature>